<dbReference type="Pfam" id="PF04406">
    <property type="entry name" value="TP6A_N"/>
    <property type="match status" value="1"/>
</dbReference>
<dbReference type="GO" id="GO:0005524">
    <property type="term" value="F:ATP binding"/>
    <property type="evidence" value="ECO:0007669"/>
    <property type="project" value="InterPro"/>
</dbReference>
<dbReference type="GO" id="GO:0046872">
    <property type="term" value="F:metal ion binding"/>
    <property type="evidence" value="ECO:0007669"/>
    <property type="project" value="UniProtKB-KW"/>
</dbReference>
<dbReference type="GO" id="GO:0007131">
    <property type="term" value="P:reciprocal meiotic recombination"/>
    <property type="evidence" value="ECO:0007669"/>
    <property type="project" value="TreeGrafter"/>
</dbReference>
<evidence type="ECO:0000256" key="2">
    <source>
        <dbReference type="ARBA" id="ARBA00001946"/>
    </source>
</evidence>
<evidence type="ECO:0000256" key="9">
    <source>
        <dbReference type="ARBA" id="ARBA00023235"/>
    </source>
</evidence>
<feature type="compositionally biased region" description="Basic and acidic residues" evidence="11">
    <location>
        <begin position="291"/>
        <end position="308"/>
    </location>
</feature>
<dbReference type="InterPro" id="IPR034136">
    <property type="entry name" value="TOPRIM_Topo6A/Spo11"/>
</dbReference>
<comment type="cofactor">
    <cofactor evidence="2">
        <name>Mg(2+)</name>
        <dbReference type="ChEBI" id="CHEBI:18420"/>
    </cofactor>
</comment>
<dbReference type="PANTHER" id="PTHR10848">
    <property type="entry name" value="MEIOTIC RECOMBINATION PROTEIN SPO11"/>
    <property type="match status" value="1"/>
</dbReference>
<proteinExistence type="inferred from homology"/>
<keyword evidence="6" id="KW-0460">Magnesium</keyword>
<feature type="region of interest" description="Disordered" evidence="11">
    <location>
        <begin position="186"/>
        <end position="220"/>
    </location>
</feature>
<reference evidence="14" key="2">
    <citation type="submission" date="2024-01" db="EMBL/GenBank/DDBJ databases">
        <title>Comparative genomics of Cryptococcus and Kwoniella reveals pathogenesis evolution and contrasting modes of karyotype evolution via chromosome fusion or intercentromeric recombination.</title>
        <authorList>
            <person name="Coelho M.A."/>
            <person name="David-Palma M."/>
            <person name="Shea T."/>
            <person name="Bowers K."/>
            <person name="McGinley-Smith S."/>
            <person name="Mohammad A.W."/>
            <person name="Gnirke A."/>
            <person name="Yurkov A.M."/>
            <person name="Nowrousian M."/>
            <person name="Sun S."/>
            <person name="Cuomo C.A."/>
            <person name="Heitman J."/>
        </authorList>
    </citation>
    <scope>NUCLEOTIDE SEQUENCE</scope>
    <source>
        <strain evidence="14">CBS 12478</strain>
    </source>
</reference>
<evidence type="ECO:0000259" key="13">
    <source>
        <dbReference type="Pfam" id="PF21180"/>
    </source>
</evidence>
<evidence type="ECO:0000256" key="3">
    <source>
        <dbReference type="ARBA" id="ARBA00006559"/>
    </source>
</evidence>
<evidence type="ECO:0000256" key="1">
    <source>
        <dbReference type="ARBA" id="ARBA00000185"/>
    </source>
</evidence>
<feature type="region of interest" description="Disordered" evidence="11">
    <location>
        <begin position="1"/>
        <end position="159"/>
    </location>
</feature>
<dbReference type="CDD" id="cd00223">
    <property type="entry name" value="TOPRIM_TopoIIB_SPO"/>
    <property type="match status" value="1"/>
</dbReference>
<evidence type="ECO:0000256" key="8">
    <source>
        <dbReference type="ARBA" id="ARBA00023125"/>
    </source>
</evidence>
<keyword evidence="5" id="KW-0479">Metal-binding</keyword>
<dbReference type="KEGG" id="ksn:43591846"/>
<organism evidence="14 15">
    <name type="scientific">Kwoniella shandongensis</name>
    <dbReference type="NCBI Taxonomy" id="1734106"/>
    <lineage>
        <taxon>Eukaryota</taxon>
        <taxon>Fungi</taxon>
        <taxon>Dikarya</taxon>
        <taxon>Basidiomycota</taxon>
        <taxon>Agaricomycotina</taxon>
        <taxon>Tremellomycetes</taxon>
        <taxon>Tremellales</taxon>
        <taxon>Cryptococcaceae</taxon>
        <taxon>Kwoniella</taxon>
    </lineage>
</organism>
<comment type="similarity">
    <text evidence="3 10">Belongs to the TOP6A family.</text>
</comment>
<dbReference type="RefSeq" id="XP_031858021.2">
    <property type="nucleotide sequence ID" value="XM_032007675.2"/>
</dbReference>
<dbReference type="Pfam" id="PF21180">
    <property type="entry name" value="TOP6A-Spo11_Toprim"/>
    <property type="match status" value="1"/>
</dbReference>
<dbReference type="InterPro" id="IPR002815">
    <property type="entry name" value="Spo11/TopoVI_A"/>
</dbReference>
<reference evidence="14" key="1">
    <citation type="submission" date="2017-08" db="EMBL/GenBank/DDBJ databases">
        <authorList>
            <person name="Cuomo C."/>
            <person name="Billmyre B."/>
            <person name="Heitman J."/>
        </authorList>
    </citation>
    <scope>NUCLEOTIDE SEQUENCE</scope>
    <source>
        <strain evidence="14">CBS 12478</strain>
    </source>
</reference>
<feature type="compositionally biased region" description="Acidic residues" evidence="11">
    <location>
        <begin position="106"/>
        <end position="132"/>
    </location>
</feature>
<feature type="region of interest" description="Disordered" evidence="11">
    <location>
        <begin position="649"/>
        <end position="668"/>
    </location>
</feature>
<accession>A0AAJ8LFC4</accession>
<keyword evidence="9 10" id="KW-0413">Isomerase</keyword>
<dbReference type="GO" id="GO:0000228">
    <property type="term" value="C:nuclear chromosome"/>
    <property type="evidence" value="ECO:0007669"/>
    <property type="project" value="TreeGrafter"/>
</dbReference>
<dbReference type="EC" id="5.6.2.2" evidence="4"/>
<name>A0AAJ8LFC4_9TREE</name>
<evidence type="ECO:0000256" key="11">
    <source>
        <dbReference type="SAM" id="MobiDB-lite"/>
    </source>
</evidence>
<protein>
    <recommendedName>
        <fullName evidence="4">DNA topoisomerase (ATP-hydrolyzing)</fullName>
        <ecNumber evidence="4">5.6.2.2</ecNumber>
    </recommendedName>
</protein>
<dbReference type="InterPro" id="IPR036388">
    <property type="entry name" value="WH-like_DNA-bd_sf"/>
</dbReference>
<evidence type="ECO:0000256" key="7">
    <source>
        <dbReference type="ARBA" id="ARBA00023029"/>
    </source>
</evidence>
<dbReference type="PROSITE" id="PS52041">
    <property type="entry name" value="TOPO_IIB"/>
    <property type="match status" value="1"/>
</dbReference>
<evidence type="ECO:0000256" key="10">
    <source>
        <dbReference type="PROSITE-ProRule" id="PRU01385"/>
    </source>
</evidence>
<dbReference type="Gene3D" id="3.40.1360.10">
    <property type="match status" value="1"/>
</dbReference>
<dbReference type="GeneID" id="43591846"/>
<dbReference type="GO" id="GO:0000706">
    <property type="term" value="P:meiotic DNA double-strand break processing"/>
    <property type="evidence" value="ECO:0007669"/>
    <property type="project" value="TreeGrafter"/>
</dbReference>
<gene>
    <name evidence="14" type="ORF">CI109_102009</name>
</gene>
<feature type="domain" description="Topoisomerase 6 subunit A/Spo11 TOPRIM" evidence="13">
    <location>
        <begin position="462"/>
        <end position="621"/>
    </location>
</feature>
<evidence type="ECO:0000256" key="5">
    <source>
        <dbReference type="ARBA" id="ARBA00022723"/>
    </source>
</evidence>
<keyword evidence="7 10" id="KW-0799">Topoisomerase</keyword>
<evidence type="ECO:0000259" key="12">
    <source>
        <dbReference type="Pfam" id="PF04406"/>
    </source>
</evidence>
<dbReference type="GO" id="GO:0003677">
    <property type="term" value="F:DNA binding"/>
    <property type="evidence" value="ECO:0007669"/>
    <property type="project" value="UniProtKB-UniRule"/>
</dbReference>
<dbReference type="InterPro" id="IPR013049">
    <property type="entry name" value="Spo11/TopoVI_A_N"/>
</dbReference>
<dbReference type="Proteomes" id="UP000322225">
    <property type="component" value="Chromosome 3"/>
</dbReference>
<evidence type="ECO:0000313" key="14">
    <source>
        <dbReference type="EMBL" id="WWD17568.1"/>
    </source>
</evidence>
<comment type="catalytic activity">
    <reaction evidence="1 10">
        <text>ATP-dependent breakage, passage and rejoining of double-stranded DNA.</text>
        <dbReference type="EC" id="5.6.2.2"/>
    </reaction>
</comment>
<evidence type="ECO:0000256" key="6">
    <source>
        <dbReference type="ARBA" id="ARBA00022842"/>
    </source>
</evidence>
<feature type="active site" description="O-(5'-phospho-DNA)-tyrosine intermediate" evidence="10">
    <location>
        <position position="380"/>
    </location>
</feature>
<dbReference type="GO" id="GO:0042138">
    <property type="term" value="P:meiotic DNA double-strand break formation"/>
    <property type="evidence" value="ECO:0007669"/>
    <property type="project" value="TreeGrafter"/>
</dbReference>
<dbReference type="AlphaFoldDB" id="A0AAJ8LFC4"/>
<feature type="region of interest" description="Disordered" evidence="11">
    <location>
        <begin position="264"/>
        <end position="316"/>
    </location>
</feature>
<evidence type="ECO:0000256" key="4">
    <source>
        <dbReference type="ARBA" id="ARBA00012895"/>
    </source>
</evidence>
<feature type="compositionally biased region" description="Acidic residues" evidence="11">
    <location>
        <begin position="61"/>
        <end position="93"/>
    </location>
</feature>
<dbReference type="Gene3D" id="1.10.10.10">
    <property type="entry name" value="Winged helix-like DNA-binding domain superfamily/Winged helix DNA-binding domain"/>
    <property type="match status" value="1"/>
</dbReference>
<dbReference type="SUPFAM" id="SSF56726">
    <property type="entry name" value="DNA topoisomerase IV, alpha subunit"/>
    <property type="match status" value="1"/>
</dbReference>
<feature type="domain" description="Spo11/DNA topoisomerase VI subunit A N-terminal" evidence="12">
    <location>
        <begin position="352"/>
        <end position="412"/>
    </location>
</feature>
<dbReference type="PANTHER" id="PTHR10848:SF0">
    <property type="entry name" value="MEIOTIC RECOMBINATION PROTEIN SPO11"/>
    <property type="match status" value="1"/>
</dbReference>
<feature type="compositionally biased region" description="Polar residues" evidence="11">
    <location>
        <begin position="17"/>
        <end position="53"/>
    </location>
</feature>
<sequence length="682" mass="77105">MDVDSSTKMPLHRYNTLPLTTQTHSPTYLPSRAQTTHHSLPTAASSFPYSQGQGEKRSLDQVEDDTDVDTLQDDDDEYDEFASDPEVDYEPDEVTNATSQHHQDSDQQDDDDFFDQLWEYEEQENTDDEGLIDDSPYLDQAGDQPQTASRYPYSAREDEYDDDAAEFEKLMRLTEAMRAGKEITTEIEFSAQEAGREGGIDQPEGSTRHQSSDSSSSIRRLGANADEEIRTQAISFLESFPISLLTQLRDSLLIIDTREKERKITGNKKRKKSIKQNKQKSQDNDDVEDEGNVRDEVASSEERSQEKMKAKKRNEHMGIQFALRNRKTGNDQIISYPDDPTSNSKKESSMHKITLIMRVTSILYEAVLERTVITLRDIFYRDKALFKRQDIVDKLVDDLVATARLKRKDFYVCASAKGLIASSSLKIYRRSGEEVTLSPTSPTLIDPVERIDRVEAPDGLSWVLLVEKDAVFQSLCSAKMLKDGRFGPGAMITGKGFPDLATKQFLHLLVETFPNVKLYALVDADPHGLSILSTYTYGSKATAHSFDHAGLALGDRLEWLGVKTTDWKKLGIKHDDLLPLEKPDIQLATSMLKNHANLPPKWKRELCHMLHLNRKAEIEIVLGANNGIEISGPNDILDDLYMKDTIRVGESQGQSQSQSQSQAKRKKTGVNKLVEYVFERMS</sequence>
<dbReference type="EMBL" id="CP144053">
    <property type="protein sequence ID" value="WWD17568.1"/>
    <property type="molecule type" value="Genomic_DNA"/>
</dbReference>
<keyword evidence="15" id="KW-1185">Reference proteome</keyword>
<dbReference type="InterPro" id="IPR036078">
    <property type="entry name" value="Spo11/TopoVI_A_sf"/>
</dbReference>
<keyword evidence="8 10" id="KW-0238">DNA-binding</keyword>
<feature type="compositionally biased region" description="Low complexity" evidence="11">
    <location>
        <begin position="651"/>
        <end position="662"/>
    </location>
</feature>
<feature type="compositionally biased region" description="Basic residues" evidence="11">
    <location>
        <begin position="265"/>
        <end position="278"/>
    </location>
</feature>
<evidence type="ECO:0000313" key="15">
    <source>
        <dbReference type="Proteomes" id="UP000322225"/>
    </source>
</evidence>
<dbReference type="GO" id="GO:0003918">
    <property type="term" value="F:DNA topoisomerase type II (double strand cut, ATP-hydrolyzing) activity"/>
    <property type="evidence" value="ECO:0007669"/>
    <property type="project" value="UniProtKB-UniRule"/>
</dbReference>
<dbReference type="PRINTS" id="PR01550">
    <property type="entry name" value="TOP6AFAMILY"/>
</dbReference>